<feature type="binding site" evidence="5">
    <location>
        <position position="227"/>
    </location>
    <ligand>
        <name>FAD</name>
        <dbReference type="ChEBI" id="CHEBI:57692"/>
    </ligand>
</feature>
<dbReference type="Pfam" id="PF05199">
    <property type="entry name" value="GMC_oxred_C"/>
    <property type="match status" value="1"/>
</dbReference>
<dbReference type="SUPFAM" id="SSF54373">
    <property type="entry name" value="FAD-linked reductases, C-terminal domain"/>
    <property type="match status" value="1"/>
</dbReference>
<comment type="cofactor">
    <cofactor evidence="1 5">
        <name>FAD</name>
        <dbReference type="ChEBI" id="CHEBI:57692"/>
    </cofactor>
</comment>
<proteinExistence type="inferred from homology"/>
<organism evidence="7 8">
    <name type="scientific">Rhizobium fabae</name>
    <dbReference type="NCBI Taxonomy" id="573179"/>
    <lineage>
        <taxon>Bacteria</taxon>
        <taxon>Pseudomonadati</taxon>
        <taxon>Pseudomonadota</taxon>
        <taxon>Alphaproteobacteria</taxon>
        <taxon>Hyphomicrobiales</taxon>
        <taxon>Rhizobiaceae</taxon>
        <taxon>Rhizobium/Agrobacterium group</taxon>
        <taxon>Rhizobium</taxon>
    </lineage>
</organism>
<gene>
    <name evidence="7" type="ORF">GGQ65_005087</name>
</gene>
<evidence type="ECO:0000256" key="3">
    <source>
        <dbReference type="ARBA" id="ARBA00022630"/>
    </source>
</evidence>
<evidence type="ECO:0000313" key="7">
    <source>
        <dbReference type="EMBL" id="MBB3917768.1"/>
    </source>
</evidence>
<dbReference type="PANTHER" id="PTHR11552:SF147">
    <property type="entry name" value="CHOLINE DEHYDROGENASE, MITOCHONDRIAL"/>
    <property type="match status" value="1"/>
</dbReference>
<dbReference type="GO" id="GO:0050660">
    <property type="term" value="F:flavin adenine dinucleotide binding"/>
    <property type="evidence" value="ECO:0007669"/>
    <property type="project" value="InterPro"/>
</dbReference>
<reference evidence="7 8" key="1">
    <citation type="submission" date="2020-08" db="EMBL/GenBank/DDBJ databases">
        <title>Genomic Encyclopedia of Type Strains, Phase IV (KMG-IV): sequencing the most valuable type-strain genomes for metagenomic binning, comparative biology and taxonomic classification.</title>
        <authorList>
            <person name="Goeker M."/>
        </authorList>
    </citation>
    <scope>NUCLEOTIDE SEQUENCE [LARGE SCALE GENOMIC DNA]</scope>
    <source>
        <strain evidence="7 8">DSM 19331</strain>
    </source>
</reference>
<dbReference type="PROSITE" id="PS00624">
    <property type="entry name" value="GMC_OXRED_2"/>
    <property type="match status" value="1"/>
</dbReference>
<dbReference type="InterPro" id="IPR036188">
    <property type="entry name" value="FAD/NAD-bd_sf"/>
</dbReference>
<protein>
    <submittedName>
        <fullName evidence="7">Choline dehydrogenase</fullName>
        <ecNumber evidence="7">1.1.99.1</ecNumber>
    </submittedName>
</protein>
<dbReference type="GO" id="GO:0019285">
    <property type="term" value="P:glycine betaine biosynthetic process from choline"/>
    <property type="evidence" value="ECO:0007669"/>
    <property type="project" value="TreeGrafter"/>
</dbReference>
<dbReference type="AlphaFoldDB" id="A0A7W6B8N9"/>
<keyword evidence="3" id="KW-0285">Flavoprotein</keyword>
<evidence type="ECO:0000256" key="4">
    <source>
        <dbReference type="ARBA" id="ARBA00022827"/>
    </source>
</evidence>
<dbReference type="EMBL" id="JACIDG010000014">
    <property type="protein sequence ID" value="MBB3917768.1"/>
    <property type="molecule type" value="Genomic_DNA"/>
</dbReference>
<evidence type="ECO:0000256" key="2">
    <source>
        <dbReference type="ARBA" id="ARBA00010790"/>
    </source>
</evidence>
<dbReference type="Gene3D" id="3.30.410.40">
    <property type="match status" value="1"/>
</dbReference>
<dbReference type="GO" id="GO:0008812">
    <property type="term" value="F:choline dehydrogenase activity"/>
    <property type="evidence" value="ECO:0007669"/>
    <property type="project" value="UniProtKB-EC"/>
</dbReference>
<feature type="binding site" evidence="5">
    <location>
        <position position="90"/>
    </location>
    <ligand>
        <name>FAD</name>
        <dbReference type="ChEBI" id="CHEBI:57692"/>
    </ligand>
</feature>
<dbReference type="PANTHER" id="PTHR11552">
    <property type="entry name" value="GLUCOSE-METHANOL-CHOLINE GMC OXIDOREDUCTASE"/>
    <property type="match status" value="1"/>
</dbReference>
<feature type="binding site" evidence="5">
    <location>
        <position position="444"/>
    </location>
    <ligand>
        <name>substrate</name>
    </ligand>
</feature>
<feature type="binding site" evidence="5">
    <location>
        <begin position="98"/>
        <end position="101"/>
    </location>
    <ligand>
        <name>FAD</name>
        <dbReference type="ChEBI" id="CHEBI:57692"/>
    </ligand>
</feature>
<sequence length="507" mass="53698">MTDKNQQDSGHFDIVIVGGGSAGAVLANRLSADSSRRVLLIEAGKAYPTDAYPDAVRRQDLVGGDPQHDWGFHSEPGVLGRQIPLNRGKVLGGSSAINGAVAMRLPKSDHERWARNHGLGALNWEAAQPFYTSLERTSGTGGLGKDGPFPIHQLGDEEVSDQHRAFIAAAVAAGYQRTAGFNTEHTLGVGPYVMNTRMGVRLNTGMTLLTDEVRARGNLTIRDETVVDRVIVEDGRATRVRLAGGEEIAAGEIILSGGTYASPAILMRSGIGPAETSRRLDIPVVTDLPVGRRLQDHPVFPTVWSIGKESVGLAYPPIGAMLWGRSRHAVGDEADLNISTAALPDGGQSPTGAMFLLFAALVRPRSVGSLTIASRDPHTAPVIDLGFLKDPEDRARLVDGVEMIREIARHTPFSEMIGAEMAPGAGAGDRASIDAALTSSVVTYQHPTSTVPMGGDRDPDAVVDVEGRVRGVSGLRVVDASLWPDVPSVATAFPTMMLAESIAARMV</sequence>
<evidence type="ECO:0000313" key="8">
    <source>
        <dbReference type="Proteomes" id="UP000545490"/>
    </source>
</evidence>
<comment type="similarity">
    <text evidence="2">Belongs to the GMC oxidoreductase family.</text>
</comment>
<dbReference type="InterPro" id="IPR012132">
    <property type="entry name" value="GMC_OxRdtase"/>
</dbReference>
<dbReference type="InterPro" id="IPR007867">
    <property type="entry name" value="GMC_OxRtase_C"/>
</dbReference>
<dbReference type="EC" id="1.1.99.1" evidence="7"/>
<evidence type="ECO:0000256" key="5">
    <source>
        <dbReference type="PIRSR" id="PIRSR000137-2"/>
    </source>
</evidence>
<name>A0A7W6B8N9_9HYPH</name>
<dbReference type="RefSeq" id="WP_210302946.1">
    <property type="nucleotide sequence ID" value="NZ_JACIDG010000014.1"/>
</dbReference>
<dbReference type="Proteomes" id="UP000545490">
    <property type="component" value="Unassembled WGS sequence"/>
</dbReference>
<dbReference type="Pfam" id="PF00732">
    <property type="entry name" value="GMC_oxred_N"/>
    <property type="match status" value="1"/>
</dbReference>
<dbReference type="Gene3D" id="3.50.50.60">
    <property type="entry name" value="FAD/NAD(P)-binding domain"/>
    <property type="match status" value="1"/>
</dbReference>
<keyword evidence="7" id="KW-0560">Oxidoreductase</keyword>
<dbReference type="SUPFAM" id="SSF51905">
    <property type="entry name" value="FAD/NAD(P)-binding domain"/>
    <property type="match status" value="1"/>
</dbReference>
<dbReference type="InterPro" id="IPR000172">
    <property type="entry name" value="GMC_OxRdtase_N"/>
</dbReference>
<keyword evidence="4 5" id="KW-0274">FAD</keyword>
<evidence type="ECO:0000259" key="6">
    <source>
        <dbReference type="PROSITE" id="PS00624"/>
    </source>
</evidence>
<accession>A0A7W6B8N9</accession>
<dbReference type="GO" id="GO:0016020">
    <property type="term" value="C:membrane"/>
    <property type="evidence" value="ECO:0007669"/>
    <property type="project" value="TreeGrafter"/>
</dbReference>
<feature type="domain" description="Glucose-methanol-choline oxidoreductase N-terminal" evidence="6">
    <location>
        <begin position="258"/>
        <end position="272"/>
    </location>
</feature>
<comment type="caution">
    <text evidence="7">The sequence shown here is derived from an EMBL/GenBank/DDBJ whole genome shotgun (WGS) entry which is preliminary data.</text>
</comment>
<evidence type="ECO:0000256" key="1">
    <source>
        <dbReference type="ARBA" id="ARBA00001974"/>
    </source>
</evidence>
<dbReference type="PIRSF" id="PIRSF000137">
    <property type="entry name" value="Alcohol_oxidase"/>
    <property type="match status" value="1"/>
</dbReference>